<dbReference type="SUPFAM" id="SSF74653">
    <property type="entry name" value="TolA/TonB C-terminal domain"/>
    <property type="match status" value="1"/>
</dbReference>
<protein>
    <recommendedName>
        <fullName evidence="10">TonB C-terminal domain-containing protein</fullName>
    </recommendedName>
</protein>
<dbReference type="PROSITE" id="PS52015">
    <property type="entry name" value="TONB_CTD"/>
    <property type="match status" value="1"/>
</dbReference>
<evidence type="ECO:0000256" key="3">
    <source>
        <dbReference type="ARBA" id="ARBA00022448"/>
    </source>
</evidence>
<dbReference type="InterPro" id="IPR006260">
    <property type="entry name" value="TonB/TolA_C"/>
</dbReference>
<dbReference type="Gene3D" id="3.30.1150.10">
    <property type="match status" value="1"/>
</dbReference>
<keyword evidence="8" id="KW-1133">Transmembrane helix</keyword>
<keyword evidence="3" id="KW-0813">Transport</keyword>
<accession>A0A085URZ7</accession>
<keyword evidence="4" id="KW-1003">Cell membrane</keyword>
<sequence length="211" mass="23359">MAFLLFSFTTHASEALLIPLSTPKPEFPQKLLKKRHAGKVLVSLTVGAFGTVQSARIVESSHPQFAEAAQRAVVKWRYRPWEAVDGKPSSVEIAVPIIFGARGLHPFSPQITVGLENTLCAYLNHEVHASKRDFPNEPLSEVDVFWHTRAYLAGGYVAHMRPDQRKGETLIDELHKAIPAIVKSCQSNAQAKYGEHLPESIRSLLVSASEQ</sequence>
<evidence type="ECO:0000256" key="7">
    <source>
        <dbReference type="ARBA" id="ARBA00022927"/>
    </source>
</evidence>
<evidence type="ECO:0000259" key="10">
    <source>
        <dbReference type="PROSITE" id="PS52015"/>
    </source>
</evidence>
<dbReference type="GO" id="GO:0055085">
    <property type="term" value="P:transmembrane transport"/>
    <property type="evidence" value="ECO:0007669"/>
    <property type="project" value="InterPro"/>
</dbReference>
<dbReference type="PATRIC" id="fig|317.174.peg.5410"/>
<comment type="similarity">
    <text evidence="2">Belongs to the TonB family.</text>
</comment>
<evidence type="ECO:0000256" key="2">
    <source>
        <dbReference type="ARBA" id="ARBA00006555"/>
    </source>
</evidence>
<proteinExistence type="inferred from homology"/>
<evidence type="ECO:0000256" key="5">
    <source>
        <dbReference type="ARBA" id="ARBA00022519"/>
    </source>
</evidence>
<comment type="caution">
    <text evidence="11">The sequence shown here is derived from an EMBL/GenBank/DDBJ whole genome shotgun (WGS) entry which is preliminary data.</text>
</comment>
<reference evidence="11 12" key="1">
    <citation type="submission" date="2014-07" db="EMBL/GenBank/DDBJ databases">
        <title>Draft Genome Sequences of Environmental Pseudomonas syringae strains.</title>
        <authorList>
            <person name="Baltrus D.A."/>
            <person name="Berge O."/>
            <person name="Morris C."/>
        </authorList>
    </citation>
    <scope>NUCLEOTIDE SEQUENCE [LARGE SCALE GENOMIC DNA]</scope>
    <source>
        <strain evidence="11 12">CEB003</strain>
    </source>
</reference>
<evidence type="ECO:0000256" key="8">
    <source>
        <dbReference type="ARBA" id="ARBA00022989"/>
    </source>
</evidence>
<dbReference type="GO" id="GO:0015031">
    <property type="term" value="P:protein transport"/>
    <property type="evidence" value="ECO:0007669"/>
    <property type="project" value="UniProtKB-KW"/>
</dbReference>
<evidence type="ECO:0000256" key="9">
    <source>
        <dbReference type="ARBA" id="ARBA00023136"/>
    </source>
</evidence>
<dbReference type="InterPro" id="IPR051045">
    <property type="entry name" value="TonB-dependent_transducer"/>
</dbReference>
<evidence type="ECO:0000256" key="6">
    <source>
        <dbReference type="ARBA" id="ARBA00022692"/>
    </source>
</evidence>
<dbReference type="EMBL" id="JPQT01000141">
    <property type="protein sequence ID" value="KFE45960.1"/>
    <property type="molecule type" value="Genomic_DNA"/>
</dbReference>
<evidence type="ECO:0000256" key="4">
    <source>
        <dbReference type="ARBA" id="ARBA00022475"/>
    </source>
</evidence>
<feature type="domain" description="TonB C-terminal" evidence="10">
    <location>
        <begin position="12"/>
        <end position="108"/>
    </location>
</feature>
<comment type="subcellular location">
    <subcellularLocation>
        <location evidence="1">Cell inner membrane</location>
        <topology evidence="1">Single-pass membrane protein</topology>
        <orientation evidence="1">Periplasmic side</orientation>
    </subcellularLocation>
</comment>
<dbReference type="PANTHER" id="PTHR33446">
    <property type="entry name" value="PROTEIN TONB-RELATED"/>
    <property type="match status" value="1"/>
</dbReference>
<organism evidence="11 12">
    <name type="scientific">Pseudomonas syringae</name>
    <dbReference type="NCBI Taxonomy" id="317"/>
    <lineage>
        <taxon>Bacteria</taxon>
        <taxon>Pseudomonadati</taxon>
        <taxon>Pseudomonadota</taxon>
        <taxon>Gammaproteobacteria</taxon>
        <taxon>Pseudomonadales</taxon>
        <taxon>Pseudomonadaceae</taxon>
        <taxon>Pseudomonas</taxon>
    </lineage>
</organism>
<gene>
    <name evidence="11" type="ORF">IV02_26485</name>
</gene>
<dbReference type="GO" id="GO:0005886">
    <property type="term" value="C:plasma membrane"/>
    <property type="evidence" value="ECO:0007669"/>
    <property type="project" value="UniProtKB-SubCell"/>
</dbReference>
<keyword evidence="5" id="KW-0997">Cell inner membrane</keyword>
<keyword evidence="9" id="KW-0472">Membrane</keyword>
<evidence type="ECO:0000313" key="11">
    <source>
        <dbReference type="EMBL" id="KFE45960.1"/>
    </source>
</evidence>
<dbReference type="AlphaFoldDB" id="A0A085URZ7"/>
<evidence type="ECO:0000256" key="1">
    <source>
        <dbReference type="ARBA" id="ARBA00004383"/>
    </source>
</evidence>
<dbReference type="Pfam" id="PF03544">
    <property type="entry name" value="TonB_C"/>
    <property type="match status" value="1"/>
</dbReference>
<keyword evidence="6" id="KW-0812">Transmembrane</keyword>
<name>A0A085URZ7_PSESX</name>
<evidence type="ECO:0000313" key="12">
    <source>
        <dbReference type="Proteomes" id="UP000028643"/>
    </source>
</evidence>
<keyword evidence="7" id="KW-0653">Protein transport</keyword>
<dbReference type="Proteomes" id="UP000028643">
    <property type="component" value="Unassembled WGS sequence"/>
</dbReference>
<dbReference type="InterPro" id="IPR037682">
    <property type="entry name" value="TonB_C"/>
</dbReference>
<dbReference type="NCBIfam" id="TIGR01352">
    <property type="entry name" value="tonB_Cterm"/>
    <property type="match status" value="1"/>
</dbReference>